<name>A0A835QCA9_VANPL</name>
<dbReference type="Pfam" id="PF01535">
    <property type="entry name" value="PPR"/>
    <property type="match status" value="2"/>
</dbReference>
<dbReference type="GO" id="GO:0009451">
    <property type="term" value="P:RNA modification"/>
    <property type="evidence" value="ECO:0007669"/>
    <property type="project" value="InterPro"/>
</dbReference>
<evidence type="ECO:0000313" key="4">
    <source>
        <dbReference type="EMBL" id="KAG0468075.1"/>
    </source>
</evidence>
<dbReference type="PANTHER" id="PTHR47926">
    <property type="entry name" value="PENTATRICOPEPTIDE REPEAT-CONTAINING PROTEIN"/>
    <property type="match status" value="1"/>
</dbReference>
<comment type="caution">
    <text evidence="4">The sequence shown here is derived from an EMBL/GenBank/DDBJ whole genome shotgun (WGS) entry which is preliminary data.</text>
</comment>
<feature type="repeat" description="PPR" evidence="2">
    <location>
        <begin position="67"/>
        <end position="101"/>
    </location>
</feature>
<dbReference type="AlphaFoldDB" id="A0A835QCA9"/>
<dbReference type="PROSITE" id="PS51375">
    <property type="entry name" value="PPR"/>
    <property type="match status" value="1"/>
</dbReference>
<dbReference type="Proteomes" id="UP000639772">
    <property type="component" value="Chromosome 9"/>
</dbReference>
<dbReference type="EMBL" id="JADCNM010000009">
    <property type="protein sequence ID" value="KAG0468075.1"/>
    <property type="molecule type" value="Genomic_DNA"/>
</dbReference>
<dbReference type="InterPro" id="IPR011990">
    <property type="entry name" value="TPR-like_helical_dom_sf"/>
</dbReference>
<evidence type="ECO:0000256" key="2">
    <source>
        <dbReference type="PROSITE-ProRule" id="PRU00708"/>
    </source>
</evidence>
<proteinExistence type="predicted"/>
<dbReference type="Gene3D" id="1.25.40.10">
    <property type="entry name" value="Tetratricopeptide repeat domain"/>
    <property type="match status" value="1"/>
</dbReference>
<dbReference type="OrthoDB" id="185373at2759"/>
<accession>A0A835QCA9</accession>
<evidence type="ECO:0000256" key="1">
    <source>
        <dbReference type="ARBA" id="ARBA00022737"/>
    </source>
</evidence>
<reference evidence="4 5" key="1">
    <citation type="journal article" date="2020" name="Nat. Food">
        <title>A phased Vanilla planifolia genome enables genetic improvement of flavour and production.</title>
        <authorList>
            <person name="Hasing T."/>
            <person name="Tang H."/>
            <person name="Brym M."/>
            <person name="Khazi F."/>
            <person name="Huang T."/>
            <person name="Chambers A.H."/>
        </authorList>
    </citation>
    <scope>NUCLEOTIDE SEQUENCE [LARGE SCALE GENOMIC DNA]</scope>
    <source>
        <tissue evidence="4">Leaf</tissue>
    </source>
</reference>
<dbReference type="GO" id="GO:0003723">
    <property type="term" value="F:RNA binding"/>
    <property type="evidence" value="ECO:0007669"/>
    <property type="project" value="InterPro"/>
</dbReference>
<evidence type="ECO:0000256" key="3">
    <source>
        <dbReference type="SAM" id="SignalP"/>
    </source>
</evidence>
<feature type="signal peptide" evidence="3">
    <location>
        <begin position="1"/>
        <end position="23"/>
    </location>
</feature>
<keyword evidence="1" id="KW-0677">Repeat</keyword>
<dbReference type="InterPro" id="IPR046960">
    <property type="entry name" value="PPR_At4g14850-like_plant"/>
</dbReference>
<organism evidence="4 5">
    <name type="scientific">Vanilla planifolia</name>
    <name type="common">Vanilla</name>
    <dbReference type="NCBI Taxonomy" id="51239"/>
    <lineage>
        <taxon>Eukaryota</taxon>
        <taxon>Viridiplantae</taxon>
        <taxon>Streptophyta</taxon>
        <taxon>Embryophyta</taxon>
        <taxon>Tracheophyta</taxon>
        <taxon>Spermatophyta</taxon>
        <taxon>Magnoliopsida</taxon>
        <taxon>Liliopsida</taxon>
        <taxon>Asparagales</taxon>
        <taxon>Orchidaceae</taxon>
        <taxon>Vanilloideae</taxon>
        <taxon>Vanilleae</taxon>
        <taxon>Vanilla</taxon>
    </lineage>
</organism>
<evidence type="ECO:0000313" key="5">
    <source>
        <dbReference type="Proteomes" id="UP000639772"/>
    </source>
</evidence>
<dbReference type="NCBIfam" id="TIGR00756">
    <property type="entry name" value="PPR"/>
    <property type="match status" value="2"/>
</dbReference>
<dbReference type="InterPro" id="IPR002885">
    <property type="entry name" value="PPR_rpt"/>
</dbReference>
<sequence length="140" mass="15867">MQSSKKHWICFLARKSLFKLIDCFSTACHSVDSATYTGLLQSFTYSNSLNLGKSIHAHMIRNDFRQNVFLQNNLLNMYCKCGDISHAQHLFDGMIKKDVVSWNALVSGCFQFGFFEKALSVFICARKAQVSLDPSLMPVL</sequence>
<keyword evidence="3" id="KW-0732">Signal</keyword>
<protein>
    <recommendedName>
        <fullName evidence="6">Pentatricopeptide repeat-containing protein</fullName>
    </recommendedName>
</protein>
<evidence type="ECO:0008006" key="6">
    <source>
        <dbReference type="Google" id="ProtNLM"/>
    </source>
</evidence>
<feature type="chain" id="PRO_5033053810" description="Pentatricopeptide repeat-containing protein" evidence="3">
    <location>
        <begin position="24"/>
        <end position="140"/>
    </location>
</feature>
<gene>
    <name evidence="4" type="ORF">HPP92_017403</name>
</gene>